<reference evidence="2 3" key="1">
    <citation type="submission" date="2019-03" db="EMBL/GenBank/DDBJ databases">
        <title>Genomic Encyclopedia of Type Strains, Phase IV (KMG-IV): sequencing the most valuable type-strain genomes for metagenomic binning, comparative biology and taxonomic classification.</title>
        <authorList>
            <person name="Goeker M."/>
        </authorList>
    </citation>
    <scope>NUCLEOTIDE SEQUENCE [LARGE SCALE GENOMIC DNA]</scope>
    <source>
        <strain evidence="2 3">DSM 24176</strain>
    </source>
</reference>
<dbReference type="Gene3D" id="1.10.1760.20">
    <property type="match status" value="1"/>
</dbReference>
<keyword evidence="1" id="KW-0472">Membrane</keyword>
<dbReference type="Proteomes" id="UP000294545">
    <property type="component" value="Unassembled WGS sequence"/>
</dbReference>
<feature type="transmembrane region" description="Helical" evidence="1">
    <location>
        <begin position="39"/>
        <end position="65"/>
    </location>
</feature>
<protein>
    <submittedName>
        <fullName evidence="2">Putative membrane protein</fullName>
    </submittedName>
</protein>
<feature type="transmembrane region" description="Helical" evidence="1">
    <location>
        <begin position="111"/>
        <end position="136"/>
    </location>
</feature>
<accession>A0A4R1MDN6</accession>
<gene>
    <name evidence="2" type="ORF">EDC19_2345</name>
</gene>
<evidence type="ECO:0000256" key="1">
    <source>
        <dbReference type="SAM" id="Phobius"/>
    </source>
</evidence>
<dbReference type="Pfam" id="PF12822">
    <property type="entry name" value="ECF_trnsprt"/>
    <property type="match status" value="1"/>
</dbReference>
<feature type="transmembrane region" description="Helical" evidence="1">
    <location>
        <begin position="148"/>
        <end position="180"/>
    </location>
</feature>
<evidence type="ECO:0000313" key="3">
    <source>
        <dbReference type="Proteomes" id="UP000294545"/>
    </source>
</evidence>
<dbReference type="InterPro" id="IPR024529">
    <property type="entry name" value="ECF_trnsprt_substrate-spec"/>
</dbReference>
<dbReference type="AlphaFoldDB" id="A0A4R1MDN6"/>
<name>A0A4R1MDN6_9FIRM</name>
<keyword evidence="3" id="KW-1185">Reference proteome</keyword>
<feature type="transmembrane region" description="Helical" evidence="1">
    <location>
        <begin position="85"/>
        <end position="102"/>
    </location>
</feature>
<dbReference type="RefSeq" id="WP_165868605.1">
    <property type="nucleotide sequence ID" value="NZ_SMGQ01000015.1"/>
</dbReference>
<sequence>MQTKKVVLVAMFIAITAVFGFTPIGFIQIPPISITLLHIPTIITAIVLGPVAGIIVSLSMGIISMLRALGSAGFDVFFIDPRVSIIPRLLIPITTYFAYVGIQKVIRSNKIAISISALIGTLTNTIFVLGMIYILYAQRIIDINGENILVRNIIFGAISVNIIIEMVAAAIIATPLVLVLKNIEQ</sequence>
<keyword evidence="1" id="KW-0812">Transmembrane</keyword>
<feature type="transmembrane region" description="Helical" evidence="1">
    <location>
        <begin position="6"/>
        <end position="27"/>
    </location>
</feature>
<proteinExistence type="predicted"/>
<dbReference type="GO" id="GO:0022857">
    <property type="term" value="F:transmembrane transporter activity"/>
    <property type="evidence" value="ECO:0007669"/>
    <property type="project" value="InterPro"/>
</dbReference>
<dbReference type="EMBL" id="SMGQ01000015">
    <property type="protein sequence ID" value="TCK90576.1"/>
    <property type="molecule type" value="Genomic_DNA"/>
</dbReference>
<comment type="caution">
    <text evidence="2">The sequence shown here is derived from an EMBL/GenBank/DDBJ whole genome shotgun (WGS) entry which is preliminary data.</text>
</comment>
<keyword evidence="1" id="KW-1133">Transmembrane helix</keyword>
<organism evidence="2 3">
    <name type="scientific">Natranaerovirga hydrolytica</name>
    <dbReference type="NCBI Taxonomy" id="680378"/>
    <lineage>
        <taxon>Bacteria</taxon>
        <taxon>Bacillati</taxon>
        <taxon>Bacillota</taxon>
        <taxon>Clostridia</taxon>
        <taxon>Lachnospirales</taxon>
        <taxon>Natranaerovirgaceae</taxon>
        <taxon>Natranaerovirga</taxon>
    </lineage>
</organism>
<evidence type="ECO:0000313" key="2">
    <source>
        <dbReference type="EMBL" id="TCK90576.1"/>
    </source>
</evidence>